<evidence type="ECO:0000313" key="2">
    <source>
        <dbReference type="Proteomes" id="UP000268093"/>
    </source>
</evidence>
<reference evidence="1 2" key="1">
    <citation type="journal article" date="2018" name="New Phytol.">
        <title>Phylogenomics of Endogonaceae and evolution of mycorrhizas within Mucoromycota.</title>
        <authorList>
            <person name="Chang Y."/>
            <person name="Desiro A."/>
            <person name="Na H."/>
            <person name="Sandor L."/>
            <person name="Lipzen A."/>
            <person name="Clum A."/>
            <person name="Barry K."/>
            <person name="Grigoriev I.V."/>
            <person name="Martin F.M."/>
            <person name="Stajich J.E."/>
            <person name="Smith M.E."/>
            <person name="Bonito G."/>
            <person name="Spatafora J.W."/>
        </authorList>
    </citation>
    <scope>NUCLEOTIDE SEQUENCE [LARGE SCALE GENOMIC DNA]</scope>
    <source>
        <strain evidence="1 2">GMNB39</strain>
    </source>
</reference>
<gene>
    <name evidence="1" type="ORF">BC936DRAFT_142247</name>
</gene>
<organism evidence="1 2">
    <name type="scientific">Jimgerdemannia flammicorona</name>
    <dbReference type="NCBI Taxonomy" id="994334"/>
    <lineage>
        <taxon>Eukaryota</taxon>
        <taxon>Fungi</taxon>
        <taxon>Fungi incertae sedis</taxon>
        <taxon>Mucoromycota</taxon>
        <taxon>Mucoromycotina</taxon>
        <taxon>Endogonomycetes</taxon>
        <taxon>Endogonales</taxon>
        <taxon>Endogonaceae</taxon>
        <taxon>Jimgerdemannia</taxon>
    </lineage>
</organism>
<dbReference type="Proteomes" id="UP000268093">
    <property type="component" value="Unassembled WGS sequence"/>
</dbReference>
<proteinExistence type="predicted"/>
<protein>
    <submittedName>
        <fullName evidence="1">Uncharacterized protein</fullName>
    </submittedName>
</protein>
<accession>A0A433A0L9</accession>
<name>A0A433A0L9_9FUNG</name>
<dbReference type="AlphaFoldDB" id="A0A433A0L9"/>
<dbReference type="OrthoDB" id="2117718at2759"/>
<keyword evidence="2" id="KW-1185">Reference proteome</keyword>
<dbReference type="EMBL" id="RBNI01022112">
    <property type="protein sequence ID" value="RUO96292.1"/>
    <property type="molecule type" value="Genomic_DNA"/>
</dbReference>
<evidence type="ECO:0000313" key="1">
    <source>
        <dbReference type="EMBL" id="RUO96292.1"/>
    </source>
</evidence>
<comment type="caution">
    <text evidence="1">The sequence shown here is derived from an EMBL/GenBank/DDBJ whole genome shotgun (WGS) entry which is preliminary data.</text>
</comment>
<sequence>MPPTAMPVSFITYTAQSAPLPQFPSNLAKAHFATSSRLLACLVTEGLLDAYIILHDSATDLQSDGHVTSCVVMDPTKAINKSKAPRDPSRSWSWDSAIAVFRVSHFPIMQNDGQKPQKYQGMKIALLDPADMIPPIYEVEQANGQQDRPVPKVSFYTQNPHFWRLKTLVHMSCIRIFKFSIGPARLCVADTLNLWRRVSSIIRVEPEVAQQIGMELLSSVEHQGIGGDLLA</sequence>